<accession>A0A1W1VNH7</accession>
<dbReference type="Proteomes" id="UP000192582">
    <property type="component" value="Unassembled WGS sequence"/>
</dbReference>
<organism evidence="2 3">
    <name type="scientific">Deinococcus hopiensis KR-140</name>
    <dbReference type="NCBI Taxonomy" id="695939"/>
    <lineage>
        <taxon>Bacteria</taxon>
        <taxon>Thermotogati</taxon>
        <taxon>Deinococcota</taxon>
        <taxon>Deinococci</taxon>
        <taxon>Deinococcales</taxon>
        <taxon>Deinococcaceae</taxon>
        <taxon>Deinococcus</taxon>
    </lineage>
</organism>
<proteinExistence type="predicted"/>
<gene>
    <name evidence="2" type="ORF">SAMN00790413_02587</name>
</gene>
<reference evidence="2 3" key="1">
    <citation type="submission" date="2017-04" db="EMBL/GenBank/DDBJ databases">
        <authorList>
            <person name="Afonso C.L."/>
            <person name="Miller P.J."/>
            <person name="Scott M.A."/>
            <person name="Spackman E."/>
            <person name="Goraichik I."/>
            <person name="Dimitrov K.M."/>
            <person name="Suarez D.L."/>
            <person name="Swayne D.E."/>
        </authorList>
    </citation>
    <scope>NUCLEOTIDE SEQUENCE [LARGE SCALE GENOMIC DNA]</scope>
    <source>
        <strain evidence="2 3">KR-140</strain>
    </source>
</reference>
<keyword evidence="3" id="KW-1185">Reference proteome</keyword>
<evidence type="ECO:0000256" key="1">
    <source>
        <dbReference type="SAM" id="MobiDB-lite"/>
    </source>
</evidence>
<protein>
    <submittedName>
        <fullName evidence="2">Uncharacterized protein</fullName>
    </submittedName>
</protein>
<dbReference type="AlphaFoldDB" id="A0A1W1VNH7"/>
<feature type="region of interest" description="Disordered" evidence="1">
    <location>
        <begin position="105"/>
        <end position="136"/>
    </location>
</feature>
<name>A0A1W1VNH7_9DEIO</name>
<evidence type="ECO:0000313" key="2">
    <source>
        <dbReference type="EMBL" id="SMB94907.1"/>
    </source>
</evidence>
<feature type="compositionally biased region" description="Basic residues" evidence="1">
    <location>
        <begin position="116"/>
        <end position="128"/>
    </location>
</feature>
<sequence length="136" mass="15144">MPRVEGHSSRLHSSKCAFNFACWAGSKKILFLTNALKLSFSLVASSSMLDQRRVPMRSELFQQPLFVQGCGTWRTLRRPANPMQRSKALPFQILISGFGAPSVQPGDVSPGLSSLCHHHSRNSRRHPRPPTGFMAQ</sequence>
<evidence type="ECO:0000313" key="3">
    <source>
        <dbReference type="Proteomes" id="UP000192582"/>
    </source>
</evidence>
<dbReference type="EMBL" id="FWWU01000009">
    <property type="protein sequence ID" value="SMB94907.1"/>
    <property type="molecule type" value="Genomic_DNA"/>
</dbReference>